<dbReference type="GO" id="GO:0009279">
    <property type="term" value="C:cell outer membrane"/>
    <property type="evidence" value="ECO:0007669"/>
    <property type="project" value="UniProtKB-SubCell"/>
</dbReference>
<dbReference type="InterPro" id="IPR012674">
    <property type="entry name" value="Calycin"/>
</dbReference>
<keyword evidence="3" id="KW-0564">Palmitate</keyword>
<evidence type="ECO:0000256" key="3">
    <source>
        <dbReference type="PIRSR" id="PIRSR036893-52"/>
    </source>
</evidence>
<gene>
    <name evidence="5" type="ORF">FHR99_001871</name>
</gene>
<dbReference type="EMBL" id="JACHWY010000002">
    <property type="protein sequence ID" value="MBB3047605.1"/>
    <property type="molecule type" value="Genomic_DNA"/>
</dbReference>
<evidence type="ECO:0000259" key="4">
    <source>
        <dbReference type="Pfam" id="PF08212"/>
    </source>
</evidence>
<feature type="lipid moiety-binding region" description="S-diacylglycerol cysteine" evidence="3">
    <location>
        <position position="21"/>
    </location>
</feature>
<evidence type="ECO:0000313" key="6">
    <source>
        <dbReference type="Proteomes" id="UP000537130"/>
    </source>
</evidence>
<dbReference type="Gene3D" id="2.40.128.20">
    <property type="match status" value="1"/>
</dbReference>
<dbReference type="CDD" id="cd19438">
    <property type="entry name" value="lipocalin_Blc-like"/>
    <property type="match status" value="1"/>
</dbReference>
<dbReference type="PRINTS" id="PR01171">
    <property type="entry name" value="BCTLIPOCALIN"/>
</dbReference>
<feature type="chain" id="PRO_5031674492" description="Outer membrane lipoprotein Blc" evidence="2">
    <location>
        <begin position="25"/>
        <end position="182"/>
    </location>
</feature>
<sequence length="182" mass="20878">MLKLVATLAIASTTMVFLSACSSAPDNPLPRPESVDLQRFMGDWYVIGFIPLPPESEAHNGIENYRLGDDGRIYTTYTFNKGSFDGPVKRYTPEATVVEGSDGTAWKMQFLWPFAADYRIAYVTSDYRETIIARPSRDYVWLMSRDPGMSDARYQSYVQRIEDMGYDVSEFRRQPQQPLNER</sequence>
<evidence type="ECO:0000313" key="5">
    <source>
        <dbReference type="EMBL" id="MBB3047605.1"/>
    </source>
</evidence>
<keyword evidence="2" id="KW-0446">Lipid-binding</keyword>
<dbReference type="GO" id="GO:0006950">
    <property type="term" value="P:response to stress"/>
    <property type="evidence" value="ECO:0007669"/>
    <property type="project" value="UniProtKB-ARBA"/>
</dbReference>
<organism evidence="5 6">
    <name type="scientific">Litorivivens lipolytica</name>
    <dbReference type="NCBI Taxonomy" id="1524264"/>
    <lineage>
        <taxon>Bacteria</taxon>
        <taxon>Pseudomonadati</taxon>
        <taxon>Pseudomonadota</taxon>
        <taxon>Gammaproteobacteria</taxon>
        <taxon>Litorivivens</taxon>
    </lineage>
</organism>
<dbReference type="PANTHER" id="PTHR10612:SF34">
    <property type="entry name" value="APOLIPOPROTEIN D"/>
    <property type="match status" value="1"/>
</dbReference>
<dbReference type="SUPFAM" id="SSF50814">
    <property type="entry name" value="Lipocalins"/>
    <property type="match status" value="1"/>
</dbReference>
<accession>A0A7W4W537</accession>
<feature type="signal peptide" evidence="2">
    <location>
        <begin position="1"/>
        <end position="24"/>
    </location>
</feature>
<keyword evidence="6" id="KW-1185">Reference proteome</keyword>
<comment type="function">
    <text evidence="2">Involved in the storage or transport of lipids necessary for membrane maintenance under stressful conditions. Displays a binding preference for lysophospholipids.</text>
</comment>
<dbReference type="InterPro" id="IPR047202">
    <property type="entry name" value="Lipocalin_Blc-like_dom"/>
</dbReference>
<keyword evidence="2" id="KW-0998">Cell outer membrane</keyword>
<keyword evidence="2" id="KW-0472">Membrane</keyword>
<reference evidence="5 6" key="1">
    <citation type="submission" date="2020-08" db="EMBL/GenBank/DDBJ databases">
        <title>Genomic Encyclopedia of Type Strains, Phase III (KMG-III): the genomes of soil and plant-associated and newly described type strains.</title>
        <authorList>
            <person name="Whitman W."/>
        </authorList>
    </citation>
    <scope>NUCLEOTIDE SEQUENCE [LARGE SCALE GENOMIC DNA]</scope>
    <source>
        <strain evidence="5 6">CECT 8654</strain>
    </source>
</reference>
<evidence type="ECO:0000256" key="2">
    <source>
        <dbReference type="PIRNR" id="PIRNR036893"/>
    </source>
</evidence>
<comment type="similarity">
    <text evidence="1 2">Belongs to the calycin superfamily. Lipocalin family.</text>
</comment>
<dbReference type="PIRSF" id="PIRSF036893">
    <property type="entry name" value="Lipocalin_ApoD"/>
    <property type="match status" value="1"/>
</dbReference>
<feature type="lipid moiety-binding region" description="N-palmitoyl cysteine" evidence="3">
    <location>
        <position position="21"/>
    </location>
</feature>
<dbReference type="AlphaFoldDB" id="A0A7W4W537"/>
<dbReference type="RefSeq" id="WP_183410377.1">
    <property type="nucleotide sequence ID" value="NZ_JACHWY010000002.1"/>
</dbReference>
<dbReference type="GO" id="GO:0008289">
    <property type="term" value="F:lipid binding"/>
    <property type="evidence" value="ECO:0007669"/>
    <property type="project" value="UniProtKB-UniRule"/>
</dbReference>
<dbReference type="InterPro" id="IPR002446">
    <property type="entry name" value="Lipocalin_bac"/>
</dbReference>
<dbReference type="PANTHER" id="PTHR10612">
    <property type="entry name" value="APOLIPOPROTEIN D"/>
    <property type="match status" value="1"/>
</dbReference>
<keyword evidence="2 3" id="KW-0449">Lipoprotein</keyword>
<dbReference type="Proteomes" id="UP000537130">
    <property type="component" value="Unassembled WGS sequence"/>
</dbReference>
<comment type="subcellular location">
    <subcellularLocation>
        <location evidence="2">Cell outer membrane</location>
    </subcellularLocation>
</comment>
<comment type="caution">
    <text evidence="5">The sequence shown here is derived from an EMBL/GenBank/DDBJ whole genome shotgun (WGS) entry which is preliminary data.</text>
</comment>
<proteinExistence type="inferred from homology"/>
<dbReference type="Pfam" id="PF08212">
    <property type="entry name" value="Lipocalin_2"/>
    <property type="match status" value="1"/>
</dbReference>
<dbReference type="PROSITE" id="PS51257">
    <property type="entry name" value="PROKAR_LIPOPROTEIN"/>
    <property type="match status" value="1"/>
</dbReference>
<protein>
    <recommendedName>
        <fullName evidence="2">Outer membrane lipoprotein Blc</fullName>
    </recommendedName>
</protein>
<dbReference type="InterPro" id="IPR022272">
    <property type="entry name" value="Lipocalin_CS"/>
</dbReference>
<name>A0A7W4W537_9GAMM</name>
<keyword evidence="2" id="KW-0732">Signal</keyword>
<dbReference type="PROSITE" id="PS00213">
    <property type="entry name" value="LIPOCALIN"/>
    <property type="match status" value="1"/>
</dbReference>
<dbReference type="InterPro" id="IPR022271">
    <property type="entry name" value="Lipocalin_ApoD"/>
</dbReference>
<dbReference type="InterPro" id="IPR000566">
    <property type="entry name" value="Lipocln_cytosolic_FA-bd_dom"/>
</dbReference>
<feature type="domain" description="Lipocalin/cytosolic fatty-acid binding" evidence="4">
    <location>
        <begin position="35"/>
        <end position="176"/>
    </location>
</feature>
<comment type="subunit">
    <text evidence="2">Homodimer.</text>
</comment>
<evidence type="ECO:0000256" key="1">
    <source>
        <dbReference type="ARBA" id="ARBA00006889"/>
    </source>
</evidence>